<comment type="caution">
    <text evidence="1">The sequence shown here is derived from an EMBL/GenBank/DDBJ whole genome shotgun (WGS) entry which is preliminary data.</text>
</comment>
<evidence type="ECO:0000313" key="1">
    <source>
        <dbReference type="EMBL" id="GFU03104.1"/>
    </source>
</evidence>
<gene>
    <name evidence="1" type="ORF">NPIL_506891</name>
</gene>
<dbReference type="Proteomes" id="UP000887013">
    <property type="component" value="Unassembled WGS sequence"/>
</dbReference>
<dbReference type="AlphaFoldDB" id="A0A8X6Q6H5"/>
<name>A0A8X6Q6H5_NEPPI</name>
<protein>
    <submittedName>
        <fullName evidence="1">Uncharacterized protein</fullName>
    </submittedName>
</protein>
<dbReference type="EMBL" id="BMAW01076788">
    <property type="protein sequence ID" value="GFU03104.1"/>
    <property type="molecule type" value="Genomic_DNA"/>
</dbReference>
<evidence type="ECO:0000313" key="2">
    <source>
        <dbReference type="Proteomes" id="UP000887013"/>
    </source>
</evidence>
<accession>A0A8X6Q6H5</accession>
<sequence length="164" mass="19606">MQHPPTFEFLEFETQNLRFNNRPYLDWRNFSESGLTLEEDHLHLDEHQSLDREHLVPWSTPVELVYLLNEKILRIFLFSFESRTCPSLEGKFLSLEPMAFSLHCRWKRKLYHQFEIISYVLHLWRMVLNTGLNPLLCVRTAIAPIENLTTAVWHIAVLSDYYLS</sequence>
<reference evidence="1" key="1">
    <citation type="submission" date="2020-08" db="EMBL/GenBank/DDBJ databases">
        <title>Multicomponent nature underlies the extraordinary mechanical properties of spider dragline silk.</title>
        <authorList>
            <person name="Kono N."/>
            <person name="Nakamura H."/>
            <person name="Mori M."/>
            <person name="Yoshida Y."/>
            <person name="Ohtoshi R."/>
            <person name="Malay A.D."/>
            <person name="Moran D.A.P."/>
            <person name="Tomita M."/>
            <person name="Numata K."/>
            <person name="Arakawa K."/>
        </authorList>
    </citation>
    <scope>NUCLEOTIDE SEQUENCE</scope>
</reference>
<keyword evidence="2" id="KW-1185">Reference proteome</keyword>
<organism evidence="1 2">
    <name type="scientific">Nephila pilipes</name>
    <name type="common">Giant wood spider</name>
    <name type="synonym">Nephila maculata</name>
    <dbReference type="NCBI Taxonomy" id="299642"/>
    <lineage>
        <taxon>Eukaryota</taxon>
        <taxon>Metazoa</taxon>
        <taxon>Ecdysozoa</taxon>
        <taxon>Arthropoda</taxon>
        <taxon>Chelicerata</taxon>
        <taxon>Arachnida</taxon>
        <taxon>Araneae</taxon>
        <taxon>Araneomorphae</taxon>
        <taxon>Entelegynae</taxon>
        <taxon>Araneoidea</taxon>
        <taxon>Nephilidae</taxon>
        <taxon>Nephila</taxon>
    </lineage>
</organism>
<proteinExistence type="predicted"/>